<dbReference type="Proteomes" id="UP000223071">
    <property type="component" value="Unassembled WGS sequence"/>
</dbReference>
<keyword evidence="4 6" id="KW-0274">FAD</keyword>
<dbReference type="GO" id="GO:0005886">
    <property type="term" value="C:plasma membrane"/>
    <property type="evidence" value="ECO:0007669"/>
    <property type="project" value="TreeGrafter"/>
</dbReference>
<keyword evidence="11" id="KW-1185">Reference proteome</keyword>
<evidence type="ECO:0000313" key="10">
    <source>
        <dbReference type="EMBL" id="PFG74477.1"/>
    </source>
</evidence>
<evidence type="ECO:0000256" key="1">
    <source>
        <dbReference type="ARBA" id="ARBA00001974"/>
    </source>
</evidence>
<dbReference type="Gene3D" id="1.20.140.10">
    <property type="entry name" value="Butyryl-CoA Dehydrogenase, subunit A, domain 3"/>
    <property type="match status" value="1"/>
</dbReference>
<dbReference type="Gene3D" id="2.40.110.10">
    <property type="entry name" value="Butyryl-CoA Dehydrogenase, subunit A, domain 2"/>
    <property type="match status" value="1"/>
</dbReference>
<protein>
    <submittedName>
        <fullName evidence="10">Alkylation response protein AidB-like acyl-CoA dehydrogenase</fullName>
    </submittedName>
</protein>
<dbReference type="InterPro" id="IPR013786">
    <property type="entry name" value="AcylCoA_DH/ox_N"/>
</dbReference>
<reference evidence="10 11" key="1">
    <citation type="submission" date="2017-09" db="EMBL/GenBank/DDBJ databases">
        <title>Sequencing the genomes of two abundant thermophiles in Great Basin hot springs: Thermocrinis jamiesonii and novel Chloroflexi Thermoflexus hugenholtzii.</title>
        <authorList>
            <person name="Hedlund B."/>
        </authorList>
    </citation>
    <scope>NUCLEOTIDE SEQUENCE [LARGE SCALE GENOMIC DNA]</scope>
    <source>
        <strain evidence="10 11">G233</strain>
    </source>
</reference>
<dbReference type="EMBL" id="PDJQ01000001">
    <property type="protein sequence ID" value="PFG74477.1"/>
    <property type="molecule type" value="Genomic_DNA"/>
</dbReference>
<dbReference type="Pfam" id="PF00441">
    <property type="entry name" value="Acyl-CoA_dh_1"/>
    <property type="match status" value="1"/>
</dbReference>
<dbReference type="SUPFAM" id="SSF47203">
    <property type="entry name" value="Acyl-CoA dehydrogenase C-terminal domain-like"/>
    <property type="match status" value="1"/>
</dbReference>
<dbReference type="RefSeq" id="WP_098503863.1">
    <property type="nucleotide sequence ID" value="NZ_PDJQ01000001.1"/>
</dbReference>
<evidence type="ECO:0000313" key="11">
    <source>
        <dbReference type="Proteomes" id="UP000223071"/>
    </source>
</evidence>
<organism evidence="10 11">
    <name type="scientific">Tepidiforma thermophila (strain KCTC 52669 / CGMCC 1.13589 / G233)</name>
    <dbReference type="NCBI Taxonomy" id="2761530"/>
    <lineage>
        <taxon>Bacteria</taxon>
        <taxon>Bacillati</taxon>
        <taxon>Chloroflexota</taxon>
        <taxon>Tepidiformia</taxon>
        <taxon>Tepidiformales</taxon>
        <taxon>Tepidiformaceae</taxon>
        <taxon>Tepidiforma</taxon>
    </lineage>
</organism>
<dbReference type="GO" id="GO:0050660">
    <property type="term" value="F:flavin adenine dinucleotide binding"/>
    <property type="evidence" value="ECO:0007669"/>
    <property type="project" value="InterPro"/>
</dbReference>
<dbReference type="InterPro" id="IPR006091">
    <property type="entry name" value="Acyl-CoA_Oxase/DH_mid-dom"/>
</dbReference>
<dbReference type="InterPro" id="IPR009100">
    <property type="entry name" value="AcylCoA_DH/oxidase_NM_dom_sf"/>
</dbReference>
<comment type="similarity">
    <text evidence="2 6">Belongs to the acyl-CoA dehydrogenase family.</text>
</comment>
<evidence type="ECO:0000259" key="7">
    <source>
        <dbReference type="Pfam" id="PF00441"/>
    </source>
</evidence>
<keyword evidence="3 6" id="KW-0285">Flavoprotein</keyword>
<dbReference type="Gene3D" id="1.10.540.10">
    <property type="entry name" value="Acyl-CoA dehydrogenase/oxidase, N-terminal domain"/>
    <property type="match status" value="1"/>
</dbReference>
<dbReference type="Pfam" id="PF02770">
    <property type="entry name" value="Acyl-CoA_dh_M"/>
    <property type="match status" value="1"/>
</dbReference>
<evidence type="ECO:0000256" key="6">
    <source>
        <dbReference type="RuleBase" id="RU362125"/>
    </source>
</evidence>
<dbReference type="InterPro" id="IPR009075">
    <property type="entry name" value="AcylCo_DH/oxidase_C"/>
</dbReference>
<name>A0A2A9HEN3_TEPT2</name>
<dbReference type="InterPro" id="IPR037069">
    <property type="entry name" value="AcylCoA_DH/ox_N_sf"/>
</dbReference>
<dbReference type="FunFam" id="2.40.110.10:FF:000011">
    <property type="entry name" value="Acyl-CoA dehydrogenase FadE34"/>
    <property type="match status" value="1"/>
</dbReference>
<dbReference type="PANTHER" id="PTHR43292:SF3">
    <property type="entry name" value="ACYL-COA DEHYDROGENASE FADE29"/>
    <property type="match status" value="1"/>
</dbReference>
<dbReference type="Pfam" id="PF02771">
    <property type="entry name" value="Acyl-CoA_dh_N"/>
    <property type="match status" value="1"/>
</dbReference>
<dbReference type="PANTHER" id="PTHR43292">
    <property type="entry name" value="ACYL-COA DEHYDROGENASE"/>
    <property type="match status" value="1"/>
</dbReference>
<accession>A0A2A9HEN3</accession>
<evidence type="ECO:0000256" key="4">
    <source>
        <dbReference type="ARBA" id="ARBA00022827"/>
    </source>
</evidence>
<evidence type="ECO:0000256" key="2">
    <source>
        <dbReference type="ARBA" id="ARBA00009347"/>
    </source>
</evidence>
<evidence type="ECO:0000256" key="3">
    <source>
        <dbReference type="ARBA" id="ARBA00022630"/>
    </source>
</evidence>
<gene>
    <name evidence="10" type="ORF">A9A59_1710</name>
</gene>
<evidence type="ECO:0000259" key="8">
    <source>
        <dbReference type="Pfam" id="PF02770"/>
    </source>
</evidence>
<feature type="domain" description="Acyl-CoA oxidase/dehydrogenase middle" evidence="8">
    <location>
        <begin position="132"/>
        <end position="226"/>
    </location>
</feature>
<sequence length="386" mass="42617">MAINLGDNEREAAWRKEVREFIEKEAPAALRAGSEGGGEGGLFARMGAIKEWRDKLAAKGWIAPAWPKKYGGADMSVVEQFIMNEEFAEAGLPANVGGFGVMMIGPTLIEHGTEEQKEEHLGKILRGEVIWCQGYSEPGAGSDLASLQTRAVRDGDDYVINGQKIWTTGAQFADWMYMLVRTDPDAPKHRGITYLLVDMKSPGITVRPLTTLAGTQTFNEVFFEDVRVPVKNRVGEENRGWYVGTTTLDFERSSIGSAVGIRKQLEGLMRQAKQGKEAKFHSDSVRREFADRWIEAEVAKMLSYRVVSMQAAGKIPNYEASMCKLFTSELSQRIANLSMHLYGMYGNIRNRASMGYMQAVSATIAGGTTEVQKNIIATRGLGLPRG</sequence>
<dbReference type="SUPFAM" id="SSF56645">
    <property type="entry name" value="Acyl-CoA dehydrogenase NM domain-like"/>
    <property type="match status" value="1"/>
</dbReference>
<dbReference type="InterPro" id="IPR036250">
    <property type="entry name" value="AcylCo_DH-like_C"/>
</dbReference>
<dbReference type="InterPro" id="IPR046373">
    <property type="entry name" value="Acyl-CoA_Oxase/DH_mid-dom_sf"/>
</dbReference>
<keyword evidence="5 6" id="KW-0560">Oxidoreductase</keyword>
<feature type="domain" description="Acyl-CoA dehydrogenase/oxidase N-terminal" evidence="9">
    <location>
        <begin position="9"/>
        <end position="128"/>
    </location>
</feature>
<dbReference type="GO" id="GO:0016627">
    <property type="term" value="F:oxidoreductase activity, acting on the CH-CH group of donors"/>
    <property type="evidence" value="ECO:0007669"/>
    <property type="project" value="InterPro"/>
</dbReference>
<comment type="caution">
    <text evidence="10">The sequence shown here is derived from an EMBL/GenBank/DDBJ whole genome shotgun (WGS) entry which is preliminary data.</text>
</comment>
<dbReference type="AlphaFoldDB" id="A0A2A9HEN3"/>
<feature type="domain" description="Acyl-CoA dehydrogenase/oxidase C-terminal" evidence="7">
    <location>
        <begin position="238"/>
        <end position="379"/>
    </location>
</feature>
<proteinExistence type="inferred from homology"/>
<comment type="cofactor">
    <cofactor evidence="1 6">
        <name>FAD</name>
        <dbReference type="ChEBI" id="CHEBI:57692"/>
    </cofactor>
</comment>
<evidence type="ECO:0000259" key="9">
    <source>
        <dbReference type="Pfam" id="PF02771"/>
    </source>
</evidence>
<evidence type="ECO:0000256" key="5">
    <source>
        <dbReference type="ARBA" id="ARBA00023002"/>
    </source>
</evidence>
<dbReference type="InterPro" id="IPR052161">
    <property type="entry name" value="Mycobact_Acyl-CoA_DH"/>
</dbReference>